<feature type="domain" description="C2H2-type" evidence="8">
    <location>
        <begin position="66"/>
        <end position="93"/>
    </location>
</feature>
<organism evidence="9 10">
    <name type="scientific">Vigna unguiculata</name>
    <name type="common">Cowpea</name>
    <dbReference type="NCBI Taxonomy" id="3917"/>
    <lineage>
        <taxon>Eukaryota</taxon>
        <taxon>Viridiplantae</taxon>
        <taxon>Streptophyta</taxon>
        <taxon>Embryophyta</taxon>
        <taxon>Tracheophyta</taxon>
        <taxon>Spermatophyta</taxon>
        <taxon>Magnoliopsida</taxon>
        <taxon>eudicotyledons</taxon>
        <taxon>Gunneridae</taxon>
        <taxon>Pentapetalae</taxon>
        <taxon>rosids</taxon>
        <taxon>fabids</taxon>
        <taxon>Fabales</taxon>
        <taxon>Fabaceae</taxon>
        <taxon>Papilionoideae</taxon>
        <taxon>50 kb inversion clade</taxon>
        <taxon>NPAAA clade</taxon>
        <taxon>indigoferoid/millettioid clade</taxon>
        <taxon>Phaseoleae</taxon>
        <taxon>Vigna</taxon>
    </lineage>
</organism>
<keyword evidence="2" id="KW-0479">Metal-binding</keyword>
<dbReference type="PROSITE" id="PS50157">
    <property type="entry name" value="ZINC_FINGER_C2H2_2"/>
    <property type="match status" value="1"/>
</dbReference>
<dbReference type="InterPro" id="IPR013087">
    <property type="entry name" value="Znf_C2H2_type"/>
</dbReference>
<dbReference type="GO" id="GO:0005634">
    <property type="term" value="C:nucleus"/>
    <property type="evidence" value="ECO:0007669"/>
    <property type="project" value="UniProtKB-SubCell"/>
</dbReference>
<evidence type="ECO:0000259" key="8">
    <source>
        <dbReference type="PROSITE" id="PS50157"/>
    </source>
</evidence>
<evidence type="ECO:0000256" key="2">
    <source>
        <dbReference type="ARBA" id="ARBA00022723"/>
    </source>
</evidence>
<dbReference type="AlphaFoldDB" id="A0A4D6NTI9"/>
<dbReference type="EMBL" id="CP039355">
    <property type="protein sequence ID" value="QCE16292.1"/>
    <property type="molecule type" value="Genomic_DNA"/>
</dbReference>
<proteinExistence type="predicted"/>
<accession>A0A4D6NTI9</accession>
<dbReference type="Gene3D" id="3.30.160.60">
    <property type="entry name" value="Classic Zinc Finger"/>
    <property type="match status" value="1"/>
</dbReference>
<evidence type="ECO:0000313" key="10">
    <source>
        <dbReference type="Proteomes" id="UP000501690"/>
    </source>
</evidence>
<keyword evidence="5" id="KW-0539">Nucleus</keyword>
<reference evidence="9 10" key="1">
    <citation type="submission" date="2019-04" db="EMBL/GenBank/DDBJ databases">
        <title>An improved genome assembly and genetic linkage map for asparagus bean, Vigna unguiculata ssp. sesquipedialis.</title>
        <authorList>
            <person name="Xia Q."/>
            <person name="Zhang R."/>
            <person name="Dong Y."/>
        </authorList>
    </citation>
    <scope>NUCLEOTIDE SEQUENCE [LARGE SCALE GENOMIC DNA]</scope>
    <source>
        <tissue evidence="9">Leaf</tissue>
    </source>
</reference>
<dbReference type="Proteomes" id="UP000501690">
    <property type="component" value="Linkage Group LG11"/>
</dbReference>
<keyword evidence="10" id="KW-1185">Reference proteome</keyword>
<comment type="subcellular location">
    <subcellularLocation>
        <location evidence="1">Nucleus</location>
    </subcellularLocation>
</comment>
<evidence type="ECO:0000256" key="7">
    <source>
        <dbReference type="SAM" id="MobiDB-lite"/>
    </source>
</evidence>
<dbReference type="SUPFAM" id="SSF57667">
    <property type="entry name" value="beta-beta-alpha zinc fingers"/>
    <property type="match status" value="1"/>
</dbReference>
<sequence>METRSHQAPFCDRLSAAVIQEGKKDTLLDLNVPGDDSASGCTPALNLITCLDMDLSSENPHEPRVFSCNYCQRKFYSSQALGGHQNAHKRERSIAKKSHRAVSSMVAAPGTAYGIPFLHNHLPHLPHYHTVPSLPLHAVCGNKPFGIRTHCMIHRPPPLLVPPPPPHFSFNAFGHPRGWPRPLITQQPAIGRLTVESCRKTSRDNNGGRLELNNSAGNEEKSEHLAGENTGLKTGQEKKKHLDLSLKL</sequence>
<evidence type="ECO:0000256" key="1">
    <source>
        <dbReference type="ARBA" id="ARBA00004123"/>
    </source>
</evidence>
<evidence type="ECO:0000256" key="5">
    <source>
        <dbReference type="ARBA" id="ARBA00023242"/>
    </source>
</evidence>
<dbReference type="GO" id="GO:0008270">
    <property type="term" value="F:zinc ion binding"/>
    <property type="evidence" value="ECO:0007669"/>
    <property type="project" value="UniProtKB-KW"/>
</dbReference>
<evidence type="ECO:0000256" key="4">
    <source>
        <dbReference type="ARBA" id="ARBA00022833"/>
    </source>
</evidence>
<keyword evidence="3 6" id="KW-0863">Zinc-finger</keyword>
<dbReference type="PANTHER" id="PTHR47287">
    <property type="entry name" value="C2H2 AND C2HC ZINC FINGERS SUPERFAMILY PROTEIN"/>
    <property type="match status" value="1"/>
</dbReference>
<evidence type="ECO:0000256" key="3">
    <source>
        <dbReference type="ARBA" id="ARBA00022771"/>
    </source>
</evidence>
<protein>
    <recommendedName>
        <fullName evidence="8">C2H2-type domain-containing protein</fullName>
    </recommendedName>
</protein>
<dbReference type="PANTHER" id="PTHR47287:SF19">
    <property type="entry name" value="TRANSCRIPTION FACTOR C2H2 FAMILY-RELATED"/>
    <property type="match status" value="1"/>
</dbReference>
<feature type="region of interest" description="Disordered" evidence="7">
    <location>
        <begin position="199"/>
        <end position="248"/>
    </location>
</feature>
<feature type="compositionally biased region" description="Basic and acidic residues" evidence="7">
    <location>
        <begin position="235"/>
        <end position="248"/>
    </location>
</feature>
<evidence type="ECO:0000313" key="9">
    <source>
        <dbReference type="EMBL" id="QCE16292.1"/>
    </source>
</evidence>
<keyword evidence="4" id="KW-0862">Zinc</keyword>
<dbReference type="GO" id="GO:0009788">
    <property type="term" value="P:negative regulation of abscisic acid-activated signaling pathway"/>
    <property type="evidence" value="ECO:0007669"/>
    <property type="project" value="InterPro"/>
</dbReference>
<gene>
    <name evidence="9" type="ORF">DEO72_LG11g3305</name>
</gene>
<dbReference type="PROSITE" id="PS00028">
    <property type="entry name" value="ZINC_FINGER_C2H2_1"/>
    <property type="match status" value="1"/>
</dbReference>
<dbReference type="InterPro" id="IPR044246">
    <property type="entry name" value="ZFP3-like"/>
</dbReference>
<name>A0A4D6NTI9_VIGUN</name>
<evidence type="ECO:0000256" key="6">
    <source>
        <dbReference type="PROSITE-ProRule" id="PRU00042"/>
    </source>
</evidence>
<dbReference type="FunFam" id="3.30.160.60:FF:001366">
    <property type="entry name" value="Zinc finger protein 2"/>
    <property type="match status" value="1"/>
</dbReference>
<dbReference type="InterPro" id="IPR036236">
    <property type="entry name" value="Znf_C2H2_sf"/>
</dbReference>